<protein>
    <submittedName>
        <fullName evidence="1">Uncharacterized protein</fullName>
    </submittedName>
</protein>
<dbReference type="OrthoDB" id="4561258at2"/>
<proteinExistence type="predicted"/>
<accession>A0A318JSA7</accession>
<organism evidence="1 2">
    <name type="scientific">Nocardia tenerifensis</name>
    <dbReference type="NCBI Taxonomy" id="228006"/>
    <lineage>
        <taxon>Bacteria</taxon>
        <taxon>Bacillati</taxon>
        <taxon>Actinomycetota</taxon>
        <taxon>Actinomycetes</taxon>
        <taxon>Mycobacteriales</taxon>
        <taxon>Nocardiaceae</taxon>
        <taxon>Nocardia</taxon>
    </lineage>
</organism>
<comment type="caution">
    <text evidence="1">The sequence shown here is derived from an EMBL/GenBank/DDBJ whole genome shotgun (WGS) entry which is preliminary data.</text>
</comment>
<dbReference type="Proteomes" id="UP000247569">
    <property type="component" value="Unassembled WGS sequence"/>
</dbReference>
<name>A0A318JSA7_9NOCA</name>
<keyword evidence="2" id="KW-1185">Reference proteome</keyword>
<gene>
    <name evidence="1" type="ORF">DFR70_1328</name>
</gene>
<dbReference type="EMBL" id="QJKF01000032">
    <property type="protein sequence ID" value="PXX52623.1"/>
    <property type="molecule type" value="Genomic_DNA"/>
</dbReference>
<evidence type="ECO:0000313" key="2">
    <source>
        <dbReference type="Proteomes" id="UP000247569"/>
    </source>
</evidence>
<sequence length="167" mass="15921">MPAPAEVIAARPPAVPTMFAAAAAAQVMVVAVPGSPVTSIDGTKVPVVPAFVYAGFSGAGAPGATIRPVVGIVADGSGLGTLSAAIKSTQQVTLSLGNEGTATGRIAIGAGGKVVLPASLGATGEARTINAVATSTADLSAVVTPKLGALPTFYATGTATATVTKPA</sequence>
<dbReference type="RefSeq" id="WP_146251454.1">
    <property type="nucleotide sequence ID" value="NZ_QJKF01000032.1"/>
</dbReference>
<reference evidence="1 2" key="1">
    <citation type="submission" date="2018-05" db="EMBL/GenBank/DDBJ databases">
        <title>Genomic Encyclopedia of Type Strains, Phase IV (KMG-IV): sequencing the most valuable type-strain genomes for metagenomic binning, comparative biology and taxonomic classification.</title>
        <authorList>
            <person name="Goeker M."/>
        </authorList>
    </citation>
    <scope>NUCLEOTIDE SEQUENCE [LARGE SCALE GENOMIC DNA]</scope>
    <source>
        <strain evidence="1 2">DSM 44704</strain>
    </source>
</reference>
<dbReference type="AlphaFoldDB" id="A0A318JSA7"/>
<evidence type="ECO:0000313" key="1">
    <source>
        <dbReference type="EMBL" id="PXX52623.1"/>
    </source>
</evidence>